<protein>
    <submittedName>
        <fullName evidence="1">Uncharacterized protein</fullName>
    </submittedName>
</protein>
<gene>
    <name evidence="1" type="ORF">UFOVP150_2</name>
</gene>
<name>A0A6J7WC26_9CAUD</name>
<evidence type="ECO:0000313" key="1">
    <source>
        <dbReference type="EMBL" id="CAB5155341.1"/>
    </source>
</evidence>
<dbReference type="Pfam" id="PF13262">
    <property type="entry name" value="DUF4054"/>
    <property type="match status" value="1"/>
</dbReference>
<reference evidence="1" key="1">
    <citation type="submission" date="2020-05" db="EMBL/GenBank/DDBJ databases">
        <authorList>
            <person name="Chiriac C."/>
            <person name="Salcher M."/>
            <person name="Ghai R."/>
            <person name="Kavagutti S V."/>
        </authorList>
    </citation>
    <scope>NUCLEOTIDE SEQUENCE</scope>
</reference>
<proteinExistence type="predicted"/>
<organism evidence="1">
    <name type="scientific">uncultured Caudovirales phage</name>
    <dbReference type="NCBI Taxonomy" id="2100421"/>
    <lineage>
        <taxon>Viruses</taxon>
        <taxon>Duplodnaviria</taxon>
        <taxon>Heunggongvirae</taxon>
        <taxon>Uroviricota</taxon>
        <taxon>Caudoviricetes</taxon>
        <taxon>Peduoviridae</taxon>
        <taxon>Maltschvirus</taxon>
        <taxon>Maltschvirus maltsch</taxon>
    </lineage>
</organism>
<dbReference type="EMBL" id="LR798199">
    <property type="protein sequence ID" value="CAB5155341.1"/>
    <property type="molecule type" value="Genomic_DNA"/>
</dbReference>
<dbReference type="InterPro" id="IPR025127">
    <property type="entry name" value="DUF4054"/>
</dbReference>
<accession>A0A6J7WC26</accession>
<sequence>MSQHTFDVTAFRAMFPEFSNVTTYPDAALNGYWTMGVQHIYSYDNDLIDGDTLQLALNLMAAHLGRSFSLVNTGNTPSVMAGATEGSVGVSMSPPPFKTGWQYWLSTTPYGVQLWALLQSLVVGGLYIGSLPERYGFRKIGGIF</sequence>